<dbReference type="AlphaFoldDB" id="A0A6G9QJ94"/>
<keyword evidence="3" id="KW-0645">Protease</keyword>
<accession>A0A6G9QJ94</accession>
<protein>
    <submittedName>
        <fullName evidence="3">D-alanyl-D-alanine carboxypeptidase/D-alanyl-D-alanine-endopeptidase</fullName>
        <ecNumber evidence="3">3.4.16.4</ecNumber>
    </submittedName>
</protein>
<keyword evidence="4" id="KW-1185">Reference proteome</keyword>
<dbReference type="PRINTS" id="PR00922">
    <property type="entry name" value="DADACBPTASE3"/>
</dbReference>
<evidence type="ECO:0000313" key="3">
    <source>
        <dbReference type="EMBL" id="QIR14620.1"/>
    </source>
</evidence>
<sequence length="506" mass="55492">MLSINASATITLPLAITPAQEQRSPITESLNATEHSLSADEQHISAIINLLAPQQSITALSVWDIEDNRSVYQHNDQMLMNPASIQKLLTALVSAKQLGADFRYQTQLLTSAPAINNAQILDADVYLKFSGDPKLSHSELTNLVSSLKAKGIKHISGNVYLIGHNNKYLQAPGWVWDDLGICYAAPLSSFIIDKNCVYARLSANGYNQKATLKVMGNKPIFVENNAFFVNPSSKDNNCHLQLIRHDNNQFTLTGCHIGAKSLPLAIAISNPESYAVNVVKNIFEQQQLTIAGSFTITEDQLIDRKITLVAEHLSEPVAQLIDEMLLDSDNLIAEALLRTSAEHYFSHSVNFSQTTQAMVDILTDLGIDLTNANIADGSGLSRYNLLSAQQVLAVLKLMANTKQYQYLLSSLPIAGKSGTLKYKRYYNKAPLKNKVQAKTGSMLGVANLAGEFTASNGKRYLFVLIENGLSPTIKKHQKAPFSAIVLQNLMDIPLVTQPEAQQTNIQ</sequence>
<dbReference type="PANTHER" id="PTHR30023">
    <property type="entry name" value="D-ALANYL-D-ALANINE CARBOXYPEPTIDASE"/>
    <property type="match status" value="1"/>
</dbReference>
<comment type="similarity">
    <text evidence="1">Belongs to the peptidase S13 family.</text>
</comment>
<organism evidence="3 4">
    <name type="scientific">Shewanella aestuarii</name>
    <dbReference type="NCBI Taxonomy" id="1028752"/>
    <lineage>
        <taxon>Bacteria</taxon>
        <taxon>Pseudomonadati</taxon>
        <taxon>Pseudomonadota</taxon>
        <taxon>Gammaproteobacteria</taxon>
        <taxon>Alteromonadales</taxon>
        <taxon>Shewanellaceae</taxon>
        <taxon>Shewanella</taxon>
    </lineage>
</organism>
<dbReference type="PANTHER" id="PTHR30023:SF0">
    <property type="entry name" value="PENICILLIN-SENSITIVE CARBOXYPEPTIDASE A"/>
    <property type="match status" value="1"/>
</dbReference>
<keyword evidence="2 3" id="KW-0378">Hydrolase</keyword>
<dbReference type="InterPro" id="IPR000667">
    <property type="entry name" value="Peptidase_S13"/>
</dbReference>
<name>A0A6G9QJ94_9GAMM</name>
<reference evidence="3 4" key="1">
    <citation type="submission" date="2020-03" db="EMBL/GenBank/DDBJ databases">
        <title>Complete genome sequence of Shewanella sp.</title>
        <authorList>
            <person name="Kim Y.-S."/>
            <person name="Kim S.-J."/>
            <person name="Jung H.-K."/>
            <person name="Kim K.-H."/>
        </authorList>
    </citation>
    <scope>NUCLEOTIDE SEQUENCE [LARGE SCALE GENOMIC DNA]</scope>
    <source>
        <strain evidence="3 4">PN3F2</strain>
    </source>
</reference>
<dbReference type="Gene3D" id="3.40.710.10">
    <property type="entry name" value="DD-peptidase/beta-lactamase superfamily"/>
    <property type="match status" value="2"/>
</dbReference>
<proteinExistence type="inferred from homology"/>
<dbReference type="Pfam" id="PF02113">
    <property type="entry name" value="Peptidase_S13"/>
    <property type="match status" value="1"/>
</dbReference>
<dbReference type="InterPro" id="IPR012338">
    <property type="entry name" value="Beta-lactam/transpept-like"/>
</dbReference>
<dbReference type="GO" id="GO:0000270">
    <property type="term" value="P:peptidoglycan metabolic process"/>
    <property type="evidence" value="ECO:0007669"/>
    <property type="project" value="TreeGrafter"/>
</dbReference>
<dbReference type="GO" id="GO:0009002">
    <property type="term" value="F:serine-type D-Ala-D-Ala carboxypeptidase activity"/>
    <property type="evidence" value="ECO:0007669"/>
    <property type="project" value="UniProtKB-EC"/>
</dbReference>
<dbReference type="GO" id="GO:0006508">
    <property type="term" value="P:proteolysis"/>
    <property type="evidence" value="ECO:0007669"/>
    <property type="project" value="InterPro"/>
</dbReference>
<evidence type="ECO:0000256" key="2">
    <source>
        <dbReference type="ARBA" id="ARBA00022801"/>
    </source>
</evidence>
<dbReference type="EC" id="3.4.16.4" evidence="3"/>
<dbReference type="EMBL" id="CP050313">
    <property type="protein sequence ID" value="QIR14620.1"/>
    <property type="molecule type" value="Genomic_DNA"/>
</dbReference>
<dbReference type="KEGG" id="saes:HBH39_09055"/>
<evidence type="ECO:0000313" key="4">
    <source>
        <dbReference type="Proteomes" id="UP000502608"/>
    </source>
</evidence>
<dbReference type="NCBIfam" id="TIGR00666">
    <property type="entry name" value="PBP4"/>
    <property type="match status" value="1"/>
</dbReference>
<keyword evidence="3" id="KW-0121">Carboxypeptidase</keyword>
<gene>
    <name evidence="3" type="primary">dacB</name>
    <name evidence="3" type="ORF">HBH39_09055</name>
</gene>
<dbReference type="Gene3D" id="3.50.80.20">
    <property type="entry name" value="D-Ala-D-Ala carboxypeptidase C, peptidase S13"/>
    <property type="match status" value="1"/>
</dbReference>
<evidence type="ECO:0000256" key="1">
    <source>
        <dbReference type="ARBA" id="ARBA00006096"/>
    </source>
</evidence>
<dbReference type="Proteomes" id="UP000502608">
    <property type="component" value="Chromosome"/>
</dbReference>
<dbReference type="SUPFAM" id="SSF56601">
    <property type="entry name" value="beta-lactamase/transpeptidase-like"/>
    <property type="match status" value="1"/>
</dbReference>
<dbReference type="RefSeq" id="WP_167677565.1">
    <property type="nucleotide sequence ID" value="NZ_CP050313.1"/>
</dbReference>